<keyword evidence="1" id="KW-0472">Membrane</keyword>
<dbReference type="Proteomes" id="UP001138540">
    <property type="component" value="Unassembled WGS sequence"/>
</dbReference>
<feature type="transmembrane region" description="Helical" evidence="1">
    <location>
        <begin position="6"/>
        <end position="25"/>
    </location>
</feature>
<protein>
    <submittedName>
        <fullName evidence="2">Uncharacterized protein</fullName>
    </submittedName>
</protein>
<proteinExistence type="predicted"/>
<gene>
    <name evidence="2" type="ORF">HNP60_001282</name>
</gene>
<evidence type="ECO:0000256" key="1">
    <source>
        <dbReference type="SAM" id="Phobius"/>
    </source>
</evidence>
<keyword evidence="3" id="KW-1185">Reference proteome</keyword>
<accession>A0ABR6NDF5</accession>
<evidence type="ECO:0000313" key="2">
    <source>
        <dbReference type="EMBL" id="MBB5985308.1"/>
    </source>
</evidence>
<keyword evidence="1" id="KW-0812">Transmembrane</keyword>
<dbReference type="RefSeq" id="WP_014074997.1">
    <property type="nucleotide sequence ID" value="NZ_JACHKA010000001.1"/>
</dbReference>
<name>A0ABR6NDF5_9SPHN</name>
<organism evidence="2 3">
    <name type="scientific">Sphingobium lignivorans</name>
    <dbReference type="NCBI Taxonomy" id="2735886"/>
    <lineage>
        <taxon>Bacteria</taxon>
        <taxon>Pseudomonadati</taxon>
        <taxon>Pseudomonadota</taxon>
        <taxon>Alphaproteobacteria</taxon>
        <taxon>Sphingomonadales</taxon>
        <taxon>Sphingomonadaceae</taxon>
        <taxon>Sphingobium</taxon>
    </lineage>
</organism>
<dbReference type="EMBL" id="JACHKA010000001">
    <property type="protein sequence ID" value="MBB5985308.1"/>
    <property type="molecule type" value="Genomic_DNA"/>
</dbReference>
<reference evidence="2 3" key="1">
    <citation type="submission" date="2020-08" db="EMBL/GenBank/DDBJ databases">
        <title>Exploring microbial biodiversity for novel pathways involved in the catabolism of aromatic compounds derived from lignin.</title>
        <authorList>
            <person name="Elkins J."/>
        </authorList>
    </citation>
    <scope>NUCLEOTIDE SEQUENCE [LARGE SCALE GENOMIC DNA]</scope>
    <source>
        <strain evidence="2 3">B1D3A</strain>
    </source>
</reference>
<comment type="caution">
    <text evidence="2">The sequence shown here is derived from an EMBL/GenBank/DDBJ whole genome shotgun (WGS) entry which is preliminary data.</text>
</comment>
<evidence type="ECO:0000313" key="3">
    <source>
        <dbReference type="Proteomes" id="UP001138540"/>
    </source>
</evidence>
<keyword evidence="1" id="KW-1133">Transmembrane helix</keyword>
<sequence>MPAWLLRLLPHGIALAALLGAMLWIDRNAATRTRAQIETARIMSENQLRAELRRSEQRLAGSIGAIGTRVTGQIDALDARHATIIQPTLIRELTRETRFSDPAAGITDGVRAELNRALAAVACAPRPAGGLVCTLPDAAAAGAQ</sequence>